<evidence type="ECO:0000256" key="2">
    <source>
        <dbReference type="ARBA" id="ARBA00023157"/>
    </source>
</evidence>
<evidence type="ECO:0000259" key="4">
    <source>
        <dbReference type="PROSITE" id="PS51034"/>
    </source>
</evidence>
<dbReference type="Pfam" id="PF00100">
    <property type="entry name" value="Zona_pellucida"/>
    <property type="match status" value="1"/>
</dbReference>
<dbReference type="InterPro" id="IPR042235">
    <property type="entry name" value="ZP-C_dom"/>
</dbReference>
<evidence type="ECO:0000313" key="5">
    <source>
        <dbReference type="EMBL" id="KAJ8399038.1"/>
    </source>
</evidence>
<feature type="domain" description="ZP" evidence="4">
    <location>
        <begin position="1"/>
        <end position="57"/>
    </location>
</feature>
<proteinExistence type="predicted"/>
<keyword evidence="3" id="KW-1133">Transmembrane helix</keyword>
<dbReference type="Proteomes" id="UP001221898">
    <property type="component" value="Unassembled WGS sequence"/>
</dbReference>
<name>A0AAD7SAW8_9TELE</name>
<dbReference type="PANTHER" id="PTHR14002:SF21">
    <property type="entry name" value="SI:CH211-103F14.3-RELATED"/>
    <property type="match status" value="1"/>
</dbReference>
<organism evidence="5 6">
    <name type="scientific">Aldrovandia affinis</name>
    <dbReference type="NCBI Taxonomy" id="143900"/>
    <lineage>
        <taxon>Eukaryota</taxon>
        <taxon>Metazoa</taxon>
        <taxon>Chordata</taxon>
        <taxon>Craniata</taxon>
        <taxon>Vertebrata</taxon>
        <taxon>Euteleostomi</taxon>
        <taxon>Actinopterygii</taxon>
        <taxon>Neopterygii</taxon>
        <taxon>Teleostei</taxon>
        <taxon>Notacanthiformes</taxon>
        <taxon>Halosauridae</taxon>
        <taxon>Aldrovandia</taxon>
    </lineage>
</organism>
<comment type="caution">
    <text evidence="5">The sequence shown here is derived from an EMBL/GenBank/DDBJ whole genome shotgun (WGS) entry which is preliminary data.</text>
</comment>
<protein>
    <recommendedName>
        <fullName evidence="4">ZP domain-containing protein</fullName>
    </recommendedName>
</protein>
<dbReference type="PROSITE" id="PS51034">
    <property type="entry name" value="ZP_2"/>
    <property type="match status" value="1"/>
</dbReference>
<evidence type="ECO:0000313" key="6">
    <source>
        <dbReference type="Proteomes" id="UP001221898"/>
    </source>
</evidence>
<dbReference type="InterPro" id="IPR055355">
    <property type="entry name" value="ZP-C"/>
</dbReference>
<keyword evidence="3" id="KW-0472">Membrane</keyword>
<sequence>MIENGDSQNARFTFPAFRFIEQKNETVSSYYLHCITRLCERSTCAQFKQCGERKKRSVELTTPSPDGVSDSTYVSSQRITTQTDSFLQGSKDEALSGSNNVADASVGLGVAVGILTIACVCMIGIAIVFYKRVKPHLGSSKMLPN</sequence>
<keyword evidence="6" id="KW-1185">Reference proteome</keyword>
<gene>
    <name evidence="5" type="ORF">AAFF_G00417050</name>
</gene>
<evidence type="ECO:0000256" key="1">
    <source>
        <dbReference type="ARBA" id="ARBA00022729"/>
    </source>
</evidence>
<reference evidence="5" key="1">
    <citation type="journal article" date="2023" name="Science">
        <title>Genome structures resolve the early diversification of teleost fishes.</title>
        <authorList>
            <person name="Parey E."/>
            <person name="Louis A."/>
            <person name="Montfort J."/>
            <person name="Bouchez O."/>
            <person name="Roques C."/>
            <person name="Iampietro C."/>
            <person name="Lluch J."/>
            <person name="Castinel A."/>
            <person name="Donnadieu C."/>
            <person name="Desvignes T."/>
            <person name="Floi Bucao C."/>
            <person name="Jouanno E."/>
            <person name="Wen M."/>
            <person name="Mejri S."/>
            <person name="Dirks R."/>
            <person name="Jansen H."/>
            <person name="Henkel C."/>
            <person name="Chen W.J."/>
            <person name="Zahm M."/>
            <person name="Cabau C."/>
            <person name="Klopp C."/>
            <person name="Thompson A.W."/>
            <person name="Robinson-Rechavi M."/>
            <person name="Braasch I."/>
            <person name="Lecointre G."/>
            <person name="Bobe J."/>
            <person name="Postlethwait J.H."/>
            <person name="Berthelot C."/>
            <person name="Roest Crollius H."/>
            <person name="Guiguen Y."/>
        </authorList>
    </citation>
    <scope>NUCLEOTIDE SEQUENCE</scope>
    <source>
        <strain evidence="5">NC1722</strain>
    </source>
</reference>
<dbReference type="AlphaFoldDB" id="A0AAD7SAW8"/>
<dbReference type="PANTHER" id="PTHR14002">
    <property type="entry name" value="ENDOGLIN/TGF-BETA RECEPTOR TYPE III"/>
    <property type="match status" value="1"/>
</dbReference>
<evidence type="ECO:0000256" key="3">
    <source>
        <dbReference type="SAM" id="Phobius"/>
    </source>
</evidence>
<keyword evidence="1" id="KW-0732">Signal</keyword>
<keyword evidence="2" id="KW-1015">Disulfide bond</keyword>
<accession>A0AAD7SAW8</accession>
<dbReference type="InterPro" id="IPR001507">
    <property type="entry name" value="ZP_dom"/>
</dbReference>
<dbReference type="EMBL" id="JAINUG010000086">
    <property type="protein sequence ID" value="KAJ8399038.1"/>
    <property type="molecule type" value="Genomic_DNA"/>
</dbReference>
<feature type="transmembrane region" description="Helical" evidence="3">
    <location>
        <begin position="106"/>
        <end position="130"/>
    </location>
</feature>
<keyword evidence="3" id="KW-0812">Transmembrane</keyword>
<dbReference type="Gene3D" id="2.60.40.4100">
    <property type="entry name" value="Zona pellucida, ZP-C domain"/>
    <property type="match status" value="1"/>
</dbReference>